<feature type="domain" description="UMA" evidence="2">
    <location>
        <begin position="20"/>
        <end position="64"/>
    </location>
</feature>
<keyword evidence="4" id="KW-1185">Reference proteome</keyword>
<dbReference type="AlphaFoldDB" id="A0AAV4G720"/>
<dbReference type="PROSITE" id="PS51497">
    <property type="entry name" value="UMA"/>
    <property type="match status" value="1"/>
</dbReference>
<evidence type="ECO:0000259" key="2">
    <source>
        <dbReference type="PROSITE" id="PS51497"/>
    </source>
</evidence>
<reference evidence="3 4" key="1">
    <citation type="journal article" date="2021" name="Elife">
        <title>Chloroplast acquisition without the gene transfer in kleptoplastic sea slugs, Plakobranchus ocellatus.</title>
        <authorList>
            <person name="Maeda T."/>
            <person name="Takahashi S."/>
            <person name="Yoshida T."/>
            <person name="Shimamura S."/>
            <person name="Takaki Y."/>
            <person name="Nagai Y."/>
            <person name="Toyoda A."/>
            <person name="Suzuki Y."/>
            <person name="Arimoto A."/>
            <person name="Ishii H."/>
            <person name="Satoh N."/>
            <person name="Nishiyama T."/>
            <person name="Hasebe M."/>
            <person name="Maruyama T."/>
            <person name="Minagawa J."/>
            <person name="Obokata J."/>
            <person name="Shigenobu S."/>
        </authorList>
    </citation>
    <scope>NUCLEOTIDE SEQUENCE [LARGE SCALE GENOMIC DNA]</scope>
</reference>
<dbReference type="PANTHER" id="PTHR15960">
    <property type="entry name" value="LD44032P"/>
    <property type="match status" value="1"/>
</dbReference>
<organism evidence="3 4">
    <name type="scientific">Elysia marginata</name>
    <dbReference type="NCBI Taxonomy" id="1093978"/>
    <lineage>
        <taxon>Eukaryota</taxon>
        <taxon>Metazoa</taxon>
        <taxon>Spiralia</taxon>
        <taxon>Lophotrochozoa</taxon>
        <taxon>Mollusca</taxon>
        <taxon>Gastropoda</taxon>
        <taxon>Heterobranchia</taxon>
        <taxon>Euthyneura</taxon>
        <taxon>Panpulmonata</taxon>
        <taxon>Sacoglossa</taxon>
        <taxon>Placobranchoidea</taxon>
        <taxon>Plakobranchidae</taxon>
        <taxon>Elysia</taxon>
    </lineage>
</organism>
<gene>
    <name evidence="3" type="ORF">ElyMa_000583300</name>
</gene>
<dbReference type="Proteomes" id="UP000762676">
    <property type="component" value="Unassembled WGS sequence"/>
</dbReference>
<dbReference type="GO" id="GO:0000813">
    <property type="term" value="C:ESCRT I complex"/>
    <property type="evidence" value="ECO:0007669"/>
    <property type="project" value="InterPro"/>
</dbReference>
<feature type="compositionally biased region" description="Polar residues" evidence="1">
    <location>
        <begin position="247"/>
        <end position="261"/>
    </location>
</feature>
<dbReference type="GO" id="GO:0043162">
    <property type="term" value="P:ubiquitin-dependent protein catabolic process via the multivesicular body sorting pathway"/>
    <property type="evidence" value="ECO:0007669"/>
    <property type="project" value="InterPro"/>
</dbReference>
<evidence type="ECO:0000313" key="3">
    <source>
        <dbReference type="EMBL" id="GFR80496.1"/>
    </source>
</evidence>
<evidence type="ECO:0000313" key="4">
    <source>
        <dbReference type="Proteomes" id="UP000762676"/>
    </source>
</evidence>
<dbReference type="EMBL" id="BMAT01001134">
    <property type="protein sequence ID" value="GFR80496.1"/>
    <property type="molecule type" value="Genomic_DNA"/>
</dbReference>
<dbReference type="InterPro" id="IPR038870">
    <property type="entry name" value="UBAP1"/>
</dbReference>
<accession>A0AAV4G720</accession>
<proteinExistence type="predicted"/>
<comment type="caution">
    <text evidence="3">The sequence shown here is derived from an EMBL/GenBank/DDBJ whole genome shotgun (WGS) entry which is preliminary data.</text>
</comment>
<evidence type="ECO:0000256" key="1">
    <source>
        <dbReference type="SAM" id="MobiDB-lite"/>
    </source>
</evidence>
<protein>
    <submittedName>
        <fullName evidence="3">Ubiquitin-associated protein 1</fullName>
    </submittedName>
</protein>
<feature type="region of interest" description="Disordered" evidence="1">
    <location>
        <begin position="81"/>
        <end position="115"/>
    </location>
</feature>
<feature type="compositionally biased region" description="Pro residues" evidence="1">
    <location>
        <begin position="422"/>
        <end position="436"/>
    </location>
</feature>
<feature type="compositionally biased region" description="Polar residues" evidence="1">
    <location>
        <begin position="40"/>
        <end position="51"/>
    </location>
</feature>
<name>A0AAV4G720_9GAST</name>
<dbReference type="PANTHER" id="PTHR15960:SF5">
    <property type="entry name" value="LD44032P"/>
    <property type="match status" value="1"/>
</dbReference>
<dbReference type="InterPro" id="IPR023340">
    <property type="entry name" value="UMA"/>
</dbReference>
<feature type="region of interest" description="Disordered" evidence="1">
    <location>
        <begin position="31"/>
        <end position="51"/>
    </location>
</feature>
<feature type="region of interest" description="Disordered" evidence="1">
    <location>
        <begin position="130"/>
        <end position="188"/>
    </location>
</feature>
<feature type="region of interest" description="Disordered" evidence="1">
    <location>
        <begin position="396"/>
        <end position="452"/>
    </location>
</feature>
<dbReference type="GO" id="GO:0043130">
    <property type="term" value="F:ubiquitin binding"/>
    <property type="evidence" value="ECO:0007669"/>
    <property type="project" value="InterPro"/>
</dbReference>
<feature type="region of interest" description="Disordered" evidence="1">
    <location>
        <begin position="227"/>
        <end position="262"/>
    </location>
</feature>
<feature type="compositionally biased region" description="Basic and acidic residues" evidence="1">
    <location>
        <begin position="86"/>
        <end position="95"/>
    </location>
</feature>
<sequence length="519" mass="55564">MERTYGSLVRHELGSSYSALDGVPFKIGRAFRRPEPVSPPQLSRTKTASVSSQEYTFEVEEAVLTWAKACDEAVQKAAEQQAQRLKQNENHKTETEQSQTTTKENGDGISCHADPDEISVYDVPRYLVPQKKNGDNQVKPLLPPKVSSLSTKPVPSAGTVLTPVPIKPNVPSSTDKRKSSTAGPNSKVGSELDLAMFEAEVDPFDNLELQALDDMEELKVVLNSNSVNSHSDLSNAETPVTVEGSDDNINQSKQNTQSDTDLNAEDEFSKEKNSVGTCQLSETSLETCDDGEYVEITPKYKNHSEIPHSAIDVSTGESAAFHKPSPAAGGTFPASSINRQIYKPVLPPIPKSAQSDDLSAGQAVSVQPSTAAHLANASHDVTHQVWNSSILSPRETGKVEPIKQCNVSPSPPLSGLSIKPSRPAPPPPVSAKPVPVPRTRTSLQSPGMMSSSTGPSLAMFLGNTGQPEVRNTPSLYSRHCNSTSDLIAGSTINGADSPRRNSAAVSPQVTKAFIVQLII</sequence>